<comment type="caution">
    <text evidence="1">The sequence shown here is derived from an EMBL/GenBank/DDBJ whole genome shotgun (WGS) entry which is preliminary data.</text>
</comment>
<dbReference type="Gene3D" id="1.20.1090.10">
    <property type="entry name" value="Dehydroquinate synthase-like - alpha domain"/>
    <property type="match status" value="1"/>
</dbReference>
<keyword evidence="2" id="KW-1185">Reference proteome</keyword>
<dbReference type="Proteomes" id="UP000813461">
    <property type="component" value="Unassembled WGS sequence"/>
</dbReference>
<dbReference type="EMBL" id="JAGMVJ010000007">
    <property type="protein sequence ID" value="KAH7088913.1"/>
    <property type="molecule type" value="Genomic_DNA"/>
</dbReference>
<reference evidence="1" key="1">
    <citation type="journal article" date="2021" name="Nat. Commun.">
        <title>Genetic determinants of endophytism in the Arabidopsis root mycobiome.</title>
        <authorList>
            <person name="Mesny F."/>
            <person name="Miyauchi S."/>
            <person name="Thiergart T."/>
            <person name="Pickel B."/>
            <person name="Atanasova L."/>
            <person name="Karlsson M."/>
            <person name="Huettel B."/>
            <person name="Barry K.W."/>
            <person name="Haridas S."/>
            <person name="Chen C."/>
            <person name="Bauer D."/>
            <person name="Andreopoulos W."/>
            <person name="Pangilinan J."/>
            <person name="LaButti K."/>
            <person name="Riley R."/>
            <person name="Lipzen A."/>
            <person name="Clum A."/>
            <person name="Drula E."/>
            <person name="Henrissat B."/>
            <person name="Kohler A."/>
            <person name="Grigoriev I.V."/>
            <person name="Martin F.M."/>
            <person name="Hacquard S."/>
        </authorList>
    </citation>
    <scope>NUCLEOTIDE SEQUENCE</scope>
    <source>
        <strain evidence="1">MPI-SDFR-AT-0120</strain>
    </source>
</reference>
<dbReference type="AlphaFoldDB" id="A0A8K0VZY2"/>
<protein>
    <submittedName>
        <fullName evidence="1">Uncharacterized protein</fullName>
    </submittedName>
</protein>
<name>A0A8K0VZY2_9PLEO</name>
<evidence type="ECO:0000313" key="1">
    <source>
        <dbReference type="EMBL" id="KAH7088913.1"/>
    </source>
</evidence>
<proteinExistence type="predicted"/>
<accession>A0A8K0VZY2</accession>
<gene>
    <name evidence="1" type="ORF">FB567DRAFT_320887</name>
</gene>
<evidence type="ECO:0000313" key="2">
    <source>
        <dbReference type="Proteomes" id="UP000813461"/>
    </source>
</evidence>
<dbReference type="SUPFAM" id="SSF56796">
    <property type="entry name" value="Dehydroquinate synthase-like"/>
    <property type="match status" value="1"/>
</dbReference>
<organism evidence="1 2">
    <name type="scientific">Paraphoma chrysanthemicola</name>
    <dbReference type="NCBI Taxonomy" id="798071"/>
    <lineage>
        <taxon>Eukaryota</taxon>
        <taxon>Fungi</taxon>
        <taxon>Dikarya</taxon>
        <taxon>Ascomycota</taxon>
        <taxon>Pezizomycotina</taxon>
        <taxon>Dothideomycetes</taxon>
        <taxon>Pleosporomycetidae</taxon>
        <taxon>Pleosporales</taxon>
        <taxon>Pleosporineae</taxon>
        <taxon>Phaeosphaeriaceae</taxon>
        <taxon>Paraphoma</taxon>
    </lineage>
</organism>
<sequence length="84" mass="9375">MDLTRRSISIVIHGMLEELQTIFHEEGLRRQVEVGHEFECITEAKASPELPHGESIVIGMVNTLCRQLPYLTMALGNAQIITAS</sequence>